<sequence>MALSPATTRVGQFVSIPVAMPPVKFLPEPATHYIYARQHRVATGQAQDEMDLNITYYPDLPTDRTVYVTNLPVDANAATLTSLFAEWGEVTAVHFAPRLDENPLQTVHPILLNETWDDPFLRALRAKTKDPAAIARFWVLQDPPADPNPVGSWLVSGGSAKLVFAESTSVQSLMNSPRATLASSTSENNNTQRRWLSSAMVHDAAETAEEHLEACDEDLELPEFVAAMVRPLPRHLKDPKVLTKLFTPKLTDYLRDAQRRACPPPLPYSGSQRYNLSYDKQRVTARAAEEELEYWLLRNDWVIRTRSGAKSSAEAVDKDGFIAVGKKGRQANGPAHSVNVINYADAQKMKPKDTGFGDFYRFQQREAKLQELTRLRDKFEEDKKRIEALKEAKKFRPF</sequence>
<name>A0A9W8DXL6_9FUNG</name>
<evidence type="ECO:0000313" key="6">
    <source>
        <dbReference type="Proteomes" id="UP001150569"/>
    </source>
</evidence>
<reference evidence="5" key="1">
    <citation type="submission" date="2022-07" db="EMBL/GenBank/DDBJ databases">
        <title>Phylogenomic reconstructions and comparative analyses of Kickxellomycotina fungi.</title>
        <authorList>
            <person name="Reynolds N.K."/>
            <person name="Stajich J.E."/>
            <person name="Barry K."/>
            <person name="Grigoriev I.V."/>
            <person name="Crous P."/>
            <person name="Smith M.E."/>
        </authorList>
    </citation>
    <scope>NUCLEOTIDE SEQUENCE</scope>
    <source>
        <strain evidence="5">RSA 861</strain>
    </source>
</reference>
<dbReference type="PANTHER" id="PTHR13191">
    <property type="entry name" value="RIBOSOMAL RNA PROCESSING PROTEIN 7-RELATED"/>
    <property type="match status" value="1"/>
</dbReference>
<evidence type="ECO:0000259" key="4">
    <source>
        <dbReference type="Pfam" id="PF17799"/>
    </source>
</evidence>
<dbReference type="Pfam" id="PF17799">
    <property type="entry name" value="RRM_Rrp7"/>
    <property type="match status" value="1"/>
</dbReference>
<dbReference type="InterPro" id="IPR040447">
    <property type="entry name" value="RRM_Rrp7"/>
</dbReference>
<accession>A0A9W8DXL6</accession>
<proteinExistence type="inferred from homology"/>
<dbReference type="EMBL" id="JANBPT010000386">
    <property type="protein sequence ID" value="KAJ1922586.1"/>
    <property type="molecule type" value="Genomic_DNA"/>
</dbReference>
<evidence type="ECO:0000256" key="1">
    <source>
        <dbReference type="ARBA" id="ARBA00006110"/>
    </source>
</evidence>
<organism evidence="5 6">
    <name type="scientific">Tieghemiomyces parasiticus</name>
    <dbReference type="NCBI Taxonomy" id="78921"/>
    <lineage>
        <taxon>Eukaryota</taxon>
        <taxon>Fungi</taxon>
        <taxon>Fungi incertae sedis</taxon>
        <taxon>Zoopagomycota</taxon>
        <taxon>Kickxellomycotina</taxon>
        <taxon>Dimargaritomycetes</taxon>
        <taxon>Dimargaritales</taxon>
        <taxon>Dimargaritaceae</taxon>
        <taxon>Tieghemiomyces</taxon>
    </lineage>
</organism>
<comment type="similarity">
    <text evidence="1">Belongs to the RRP7 family.</text>
</comment>
<keyword evidence="6" id="KW-1185">Reference proteome</keyword>
<dbReference type="InterPro" id="IPR035979">
    <property type="entry name" value="RBD_domain_sf"/>
</dbReference>
<dbReference type="GO" id="GO:0006364">
    <property type="term" value="P:rRNA processing"/>
    <property type="evidence" value="ECO:0007669"/>
    <property type="project" value="TreeGrafter"/>
</dbReference>
<dbReference type="Proteomes" id="UP001150569">
    <property type="component" value="Unassembled WGS sequence"/>
</dbReference>
<keyword evidence="2" id="KW-0175">Coiled coil</keyword>
<comment type="caution">
    <text evidence="5">The sequence shown here is derived from an EMBL/GenBank/DDBJ whole genome shotgun (WGS) entry which is preliminary data.</text>
</comment>
<dbReference type="Pfam" id="PF12923">
    <property type="entry name" value="RRP7"/>
    <property type="match status" value="1"/>
</dbReference>
<evidence type="ECO:0000259" key="3">
    <source>
        <dbReference type="Pfam" id="PF12923"/>
    </source>
</evidence>
<dbReference type="InterPro" id="IPR040446">
    <property type="entry name" value="RRP7"/>
</dbReference>
<gene>
    <name evidence="5" type="ORF">IWQ60_006426</name>
</gene>
<dbReference type="Gene3D" id="3.30.70.330">
    <property type="match status" value="1"/>
</dbReference>
<dbReference type="InterPro" id="IPR024326">
    <property type="entry name" value="RRP7_C"/>
</dbReference>
<dbReference type="Gene3D" id="6.10.250.1770">
    <property type="match status" value="1"/>
</dbReference>
<dbReference type="AlphaFoldDB" id="A0A9W8DXL6"/>
<evidence type="ECO:0008006" key="7">
    <source>
        <dbReference type="Google" id="ProtNLM"/>
    </source>
</evidence>
<dbReference type="OrthoDB" id="5390at2759"/>
<feature type="domain" description="Ribosomal RNA-processing protein 7 C-terminal" evidence="3">
    <location>
        <begin position="306"/>
        <end position="398"/>
    </location>
</feature>
<dbReference type="InterPro" id="IPR012677">
    <property type="entry name" value="Nucleotide-bd_a/b_plait_sf"/>
</dbReference>
<dbReference type="GO" id="GO:0032545">
    <property type="term" value="C:CURI complex"/>
    <property type="evidence" value="ECO:0007669"/>
    <property type="project" value="TreeGrafter"/>
</dbReference>
<protein>
    <recommendedName>
        <fullName evidence="7">Ribosomal RNA-processing protein 7</fullName>
    </recommendedName>
</protein>
<dbReference type="SUPFAM" id="SSF54928">
    <property type="entry name" value="RNA-binding domain, RBD"/>
    <property type="match status" value="1"/>
</dbReference>
<dbReference type="PANTHER" id="PTHR13191:SF0">
    <property type="entry name" value="RIBOSOMAL RNA-PROCESSING PROTEIN 7 HOMOLOG A-RELATED"/>
    <property type="match status" value="1"/>
</dbReference>
<evidence type="ECO:0000256" key="2">
    <source>
        <dbReference type="SAM" id="Coils"/>
    </source>
</evidence>
<feature type="domain" description="Rrp7 RRM-like N-terminal" evidence="4">
    <location>
        <begin position="13"/>
        <end position="86"/>
    </location>
</feature>
<feature type="coiled-coil region" evidence="2">
    <location>
        <begin position="362"/>
        <end position="392"/>
    </location>
</feature>
<dbReference type="GO" id="GO:0003676">
    <property type="term" value="F:nucleic acid binding"/>
    <property type="evidence" value="ECO:0007669"/>
    <property type="project" value="InterPro"/>
</dbReference>
<dbReference type="GO" id="GO:0000028">
    <property type="term" value="P:ribosomal small subunit assembly"/>
    <property type="evidence" value="ECO:0007669"/>
    <property type="project" value="TreeGrafter"/>
</dbReference>
<evidence type="ECO:0000313" key="5">
    <source>
        <dbReference type="EMBL" id="KAJ1922586.1"/>
    </source>
</evidence>
<dbReference type="GO" id="GO:0034456">
    <property type="term" value="C:UTP-C complex"/>
    <property type="evidence" value="ECO:0007669"/>
    <property type="project" value="TreeGrafter"/>
</dbReference>